<sequence>MASTSASEPELKTSSISHPTATTSSTSTLTQPPPTVTLTLKNERLHLSSSTSQYKNSLLASVGYLELANAGDFAANVWNEVPVPTHAKICMGIFGPIALLMTIFAVWDFALSYANVLLLLSERKALRSHQQATTARPEKREKEREGILGVNTRELLTELMDRILMDVLLGAGALLVGTGTIMAIFGDNRTVFEASNLLSGFVGNAPAAVFGVVNAVSSAYLVWRLERRVRAVAGAAGHAPLGERERRRVTTRYRMLQWHGAMNGLNGLVAGMASMVTAKMWWGYVVLVPCVGVVIASNWFWRVRLGYDRPLYTQSVREGDGGEKEDEEGGEVAGELAKTIDLQGRLPELIDGGTLDSLMDFIVRNEMFDVFCERLLRRWKDHRLFMVDVSTQGIQIAPKDLMAFLEGEQTRMLDECRYFLQDDGMRILVYRERYLLELLGEIIWTDYHS</sequence>
<accession>A0A8E0QRN2</accession>
<dbReference type="EMBL" id="BBXM02000004">
    <property type="protein sequence ID" value="GIC89032.1"/>
    <property type="molecule type" value="Genomic_DNA"/>
</dbReference>
<protein>
    <recommendedName>
        <fullName evidence="7">Integral membrane protein</fullName>
    </recommendedName>
</protein>
<name>A0A8E0QRN2_9EURO</name>
<feature type="transmembrane region" description="Helical" evidence="2">
    <location>
        <begin position="256"/>
        <end position="275"/>
    </location>
</feature>
<dbReference type="EMBL" id="BLKC01000041">
    <property type="protein sequence ID" value="GFF40402.1"/>
    <property type="molecule type" value="Genomic_DNA"/>
</dbReference>
<feature type="region of interest" description="Disordered" evidence="1">
    <location>
        <begin position="1"/>
        <end position="34"/>
    </location>
</feature>
<gene>
    <name evidence="4" type="ORF">Aud_005433</name>
    <name evidence="3" type="ORF">IFM46972_06199</name>
</gene>
<feature type="transmembrane region" description="Helical" evidence="2">
    <location>
        <begin position="93"/>
        <end position="120"/>
    </location>
</feature>
<evidence type="ECO:0000313" key="5">
    <source>
        <dbReference type="Proteomes" id="UP000036893"/>
    </source>
</evidence>
<evidence type="ECO:0000256" key="2">
    <source>
        <dbReference type="SAM" id="Phobius"/>
    </source>
</evidence>
<feature type="transmembrane region" description="Helical" evidence="2">
    <location>
        <begin position="205"/>
        <end position="223"/>
    </location>
</feature>
<proteinExistence type="predicted"/>
<feature type="compositionally biased region" description="Low complexity" evidence="1">
    <location>
        <begin position="13"/>
        <end position="34"/>
    </location>
</feature>
<organism evidence="4 5">
    <name type="scientific">Aspergillus udagawae</name>
    <dbReference type="NCBI Taxonomy" id="91492"/>
    <lineage>
        <taxon>Eukaryota</taxon>
        <taxon>Fungi</taxon>
        <taxon>Dikarya</taxon>
        <taxon>Ascomycota</taxon>
        <taxon>Pezizomycotina</taxon>
        <taxon>Eurotiomycetes</taxon>
        <taxon>Eurotiomycetidae</taxon>
        <taxon>Eurotiales</taxon>
        <taxon>Aspergillaceae</taxon>
        <taxon>Aspergillus</taxon>
        <taxon>Aspergillus subgen. Fumigati</taxon>
    </lineage>
</organism>
<comment type="caution">
    <text evidence="4">The sequence shown here is derived from an EMBL/GenBank/DDBJ whole genome shotgun (WGS) entry which is preliminary data.</text>
</comment>
<dbReference type="Proteomes" id="UP000465221">
    <property type="component" value="Unassembled WGS sequence"/>
</dbReference>
<keyword evidence="2" id="KW-0472">Membrane</keyword>
<dbReference type="Proteomes" id="UP000036893">
    <property type="component" value="Unassembled WGS sequence"/>
</dbReference>
<feature type="transmembrane region" description="Helical" evidence="2">
    <location>
        <begin position="163"/>
        <end position="185"/>
    </location>
</feature>
<reference evidence="3 6" key="2">
    <citation type="submission" date="2020-01" db="EMBL/GenBank/DDBJ databases">
        <title>Draft genome sequence of Aspergillus udagawae IFM 46972.</title>
        <authorList>
            <person name="Takahashi H."/>
            <person name="Yaguchi T."/>
        </authorList>
    </citation>
    <scope>NUCLEOTIDE SEQUENCE [LARGE SCALE GENOMIC DNA]</scope>
    <source>
        <strain evidence="3 6">IFM 46972</strain>
    </source>
</reference>
<evidence type="ECO:0000313" key="4">
    <source>
        <dbReference type="EMBL" id="GIC89032.1"/>
    </source>
</evidence>
<reference evidence="4" key="3">
    <citation type="submission" date="2021-01" db="EMBL/GenBank/DDBJ databases">
        <title>Pan-genome distribution and transcriptional activeness of fungal secondary metabolism genes in Aspergillus section Fumigati.</title>
        <authorList>
            <person name="Takahashi H."/>
            <person name="Umemura M."/>
            <person name="Ninomiya A."/>
            <person name="Kusuya Y."/>
            <person name="Urayama S."/>
            <person name="Shimizu M."/>
            <person name="Watanabe A."/>
            <person name="Kamei K."/>
            <person name="Yaguchi T."/>
            <person name="Hagiwara D."/>
        </authorList>
    </citation>
    <scope>NUCLEOTIDE SEQUENCE</scope>
    <source>
        <strain evidence="4">IFM 46973</strain>
    </source>
</reference>
<evidence type="ECO:0000313" key="6">
    <source>
        <dbReference type="Proteomes" id="UP000465221"/>
    </source>
</evidence>
<keyword evidence="2" id="KW-1133">Transmembrane helix</keyword>
<evidence type="ECO:0000313" key="3">
    <source>
        <dbReference type="EMBL" id="GFF40402.1"/>
    </source>
</evidence>
<reference evidence="4" key="1">
    <citation type="journal article" date="2015" name="Genome Announc.">
        <title>Draft Genome Sequence of the Pathogenic Filamentous Fungus Aspergillus udagawae Strain IFM 46973T.</title>
        <authorList>
            <person name="Kusuya Y."/>
            <person name="Takahashi-Nakaguchi A."/>
            <person name="Takahashi H."/>
            <person name="Yaguchi T."/>
        </authorList>
    </citation>
    <scope>NUCLEOTIDE SEQUENCE</scope>
    <source>
        <strain evidence="4">IFM 46973</strain>
    </source>
</reference>
<evidence type="ECO:0008006" key="7">
    <source>
        <dbReference type="Google" id="ProtNLM"/>
    </source>
</evidence>
<feature type="transmembrane region" description="Helical" evidence="2">
    <location>
        <begin position="281"/>
        <end position="301"/>
    </location>
</feature>
<dbReference type="AlphaFoldDB" id="A0A8E0QRN2"/>
<dbReference type="GeneID" id="66992910"/>
<dbReference type="RefSeq" id="XP_043146298.1">
    <property type="nucleotide sequence ID" value="XM_043290363.1"/>
</dbReference>
<keyword evidence="2" id="KW-0812">Transmembrane</keyword>
<evidence type="ECO:0000256" key="1">
    <source>
        <dbReference type="SAM" id="MobiDB-lite"/>
    </source>
</evidence>